<dbReference type="EMBL" id="CDMY01000770">
    <property type="protein sequence ID" value="CEM33004.1"/>
    <property type="molecule type" value="Genomic_DNA"/>
</dbReference>
<feature type="region of interest" description="Disordered" evidence="1">
    <location>
        <begin position="1"/>
        <end position="28"/>
    </location>
</feature>
<proteinExistence type="predicted"/>
<dbReference type="AlphaFoldDB" id="A0A0G4GR47"/>
<evidence type="ECO:0000256" key="1">
    <source>
        <dbReference type="SAM" id="MobiDB-lite"/>
    </source>
</evidence>
<evidence type="ECO:0000313" key="3">
    <source>
        <dbReference type="Proteomes" id="UP000041254"/>
    </source>
</evidence>
<feature type="region of interest" description="Disordered" evidence="1">
    <location>
        <begin position="244"/>
        <end position="263"/>
    </location>
</feature>
<accession>A0A0G4GR47</accession>
<protein>
    <submittedName>
        <fullName evidence="2">Uncharacterized protein</fullName>
    </submittedName>
</protein>
<organism evidence="2 3">
    <name type="scientific">Vitrella brassicaformis (strain CCMP3155)</name>
    <dbReference type="NCBI Taxonomy" id="1169540"/>
    <lineage>
        <taxon>Eukaryota</taxon>
        <taxon>Sar</taxon>
        <taxon>Alveolata</taxon>
        <taxon>Colpodellida</taxon>
        <taxon>Vitrellaceae</taxon>
        <taxon>Vitrella</taxon>
    </lineage>
</organism>
<name>A0A0G4GR47_VITBC</name>
<dbReference type="Proteomes" id="UP000041254">
    <property type="component" value="Unassembled WGS sequence"/>
</dbReference>
<dbReference type="VEuPathDB" id="CryptoDB:Vbra_18409"/>
<dbReference type="InParanoid" id="A0A0G4GR47"/>
<sequence length="263" mass="28590">MMSDTGGVAADQQQQQQQQGRVALVSPRRQHGKIKTNLLNLNYTFKVLGAGNACDFVLLKNDGHPYDIRFAIVASHDINVGNVEKNIARITSPEMCRGTNASYVLCLLSASEFHTFQTALAETPLAKLPNPIPVKNEHDATQRMLSLASPAPLLPSVIRDISPSQSVLQHLLDGHLSSGALVCRFLSHIGGLRAIDIDSLLHVGSLQTIAQSSARETLINKTALDSDKAKKVETFMGSIPFIDDTEDSQEQQQQPHDGMNTCT</sequence>
<gene>
    <name evidence="2" type="ORF">Vbra_18409</name>
</gene>
<reference evidence="2 3" key="1">
    <citation type="submission" date="2014-11" db="EMBL/GenBank/DDBJ databases">
        <authorList>
            <person name="Zhu J."/>
            <person name="Qi W."/>
            <person name="Song R."/>
        </authorList>
    </citation>
    <scope>NUCLEOTIDE SEQUENCE [LARGE SCALE GENOMIC DNA]</scope>
</reference>
<keyword evidence="3" id="KW-1185">Reference proteome</keyword>
<evidence type="ECO:0000313" key="2">
    <source>
        <dbReference type="EMBL" id="CEM33004.1"/>
    </source>
</evidence>